<organism evidence="2 3">
    <name type="scientific">Suillus plorans</name>
    <dbReference type="NCBI Taxonomy" id="116603"/>
    <lineage>
        <taxon>Eukaryota</taxon>
        <taxon>Fungi</taxon>
        <taxon>Dikarya</taxon>
        <taxon>Basidiomycota</taxon>
        <taxon>Agaricomycotina</taxon>
        <taxon>Agaricomycetes</taxon>
        <taxon>Agaricomycetidae</taxon>
        <taxon>Boletales</taxon>
        <taxon>Suillineae</taxon>
        <taxon>Suillaceae</taxon>
        <taxon>Suillus</taxon>
    </lineage>
</organism>
<comment type="caution">
    <text evidence="2">The sequence shown here is derived from an EMBL/GenBank/DDBJ whole genome shotgun (WGS) entry which is preliminary data.</text>
</comment>
<feature type="chain" id="PRO_5040265577" evidence="1">
    <location>
        <begin position="21"/>
        <end position="125"/>
    </location>
</feature>
<reference evidence="2" key="1">
    <citation type="journal article" date="2020" name="New Phytol.">
        <title>Comparative genomics reveals dynamic genome evolution in host specialist ectomycorrhizal fungi.</title>
        <authorList>
            <person name="Lofgren L.A."/>
            <person name="Nguyen N.H."/>
            <person name="Vilgalys R."/>
            <person name="Ruytinx J."/>
            <person name="Liao H.L."/>
            <person name="Branco S."/>
            <person name="Kuo A."/>
            <person name="LaButti K."/>
            <person name="Lipzen A."/>
            <person name="Andreopoulos W."/>
            <person name="Pangilinan J."/>
            <person name="Riley R."/>
            <person name="Hundley H."/>
            <person name="Na H."/>
            <person name="Barry K."/>
            <person name="Grigoriev I.V."/>
            <person name="Stajich J.E."/>
            <person name="Kennedy P.G."/>
        </authorList>
    </citation>
    <scope>NUCLEOTIDE SEQUENCE</scope>
    <source>
        <strain evidence="2">S12</strain>
    </source>
</reference>
<protein>
    <submittedName>
        <fullName evidence="2">Uncharacterized protein</fullName>
    </submittedName>
</protein>
<evidence type="ECO:0000313" key="3">
    <source>
        <dbReference type="Proteomes" id="UP000719766"/>
    </source>
</evidence>
<feature type="signal peptide" evidence="1">
    <location>
        <begin position="1"/>
        <end position="20"/>
    </location>
</feature>
<accession>A0A9P7DBY4</accession>
<keyword evidence="1" id="KW-0732">Signal</keyword>
<dbReference type="AlphaFoldDB" id="A0A9P7DBY4"/>
<dbReference type="RefSeq" id="XP_041154056.1">
    <property type="nucleotide sequence ID" value="XM_041300784.1"/>
</dbReference>
<dbReference type="Proteomes" id="UP000719766">
    <property type="component" value="Unassembled WGS sequence"/>
</dbReference>
<evidence type="ECO:0000313" key="2">
    <source>
        <dbReference type="EMBL" id="KAG1786628.1"/>
    </source>
</evidence>
<proteinExistence type="predicted"/>
<name>A0A9P7DBY4_9AGAM</name>
<dbReference type="EMBL" id="JABBWE010000090">
    <property type="protein sequence ID" value="KAG1786628.1"/>
    <property type="molecule type" value="Genomic_DNA"/>
</dbReference>
<dbReference type="GeneID" id="64594548"/>
<gene>
    <name evidence="2" type="ORF">HD556DRAFT_1313381</name>
</gene>
<evidence type="ECO:0000256" key="1">
    <source>
        <dbReference type="SAM" id="SignalP"/>
    </source>
</evidence>
<dbReference type="OrthoDB" id="10354145at2759"/>
<keyword evidence="3" id="KW-1185">Reference proteome</keyword>
<sequence length="125" mass="14575">MSSIHYYLLTVLLTIHYGSTEGPPEGPIIMKLHLELVSDWWKLKKRPASLTFLIIFKSEFWAERWLSQHGSAVFVFNRRQPMVLSHGYTAPLCPLHFVNPDSTFIKFNTLVEKDNISWENNLKTL</sequence>